<sequence length="187" mass="20862">MNQQVRSHLRPSFDDLVKNYPDPRRVKLKPLKEIIGGGLTTDWAMNSIGDSCTLRMSRAFNYGSSYQIPAHFPGLRTLAGKDGLRYAYAVQEFHKWLKQRLGAPDLVVKGKPVSRDGFAGKKGIIIFDIVFGPNPDGTRALGHADLWDGKTFYDELDGTSRPDRDFFTIADSVSLWICPGTTNLASR</sequence>
<dbReference type="Gene3D" id="3.90.1720.70">
    <property type="match status" value="1"/>
</dbReference>
<dbReference type="Proteomes" id="UP000186228">
    <property type="component" value="Unassembled WGS sequence"/>
</dbReference>
<dbReference type="RefSeq" id="WP_075855945.1">
    <property type="nucleotide sequence ID" value="NZ_FMAC01000011.1"/>
</dbReference>
<accession>A0A1C3W451</accession>
<name>A0A1C3W451_9HYPH</name>
<keyword evidence="2" id="KW-1185">Reference proteome</keyword>
<proteinExistence type="predicted"/>
<dbReference type="InterPro" id="IPR025562">
    <property type="entry name" value="Tae4"/>
</dbReference>
<evidence type="ECO:0000313" key="2">
    <source>
        <dbReference type="Proteomes" id="UP000186228"/>
    </source>
</evidence>
<protein>
    <submittedName>
        <fullName evidence="1">Type VI secretion system (T6SS), amidase effector protein 4</fullName>
    </submittedName>
</protein>
<reference evidence="2" key="1">
    <citation type="submission" date="2016-08" db="EMBL/GenBank/DDBJ databases">
        <authorList>
            <person name="Varghese N."/>
            <person name="Submissions Spin"/>
        </authorList>
    </citation>
    <scope>NUCLEOTIDE SEQUENCE [LARGE SCALE GENOMIC DNA]</scope>
    <source>
        <strain evidence="2">CCBAU 57015</strain>
    </source>
</reference>
<dbReference type="EMBL" id="FMAC01000011">
    <property type="protein sequence ID" value="SCB34544.1"/>
    <property type="molecule type" value="Genomic_DNA"/>
</dbReference>
<dbReference type="Pfam" id="PF14113">
    <property type="entry name" value="Tae4"/>
    <property type="match status" value="1"/>
</dbReference>
<dbReference type="AlphaFoldDB" id="A0A1C3W451"/>
<gene>
    <name evidence="1" type="ORF">GA0061100_1115</name>
</gene>
<evidence type="ECO:0000313" key="1">
    <source>
        <dbReference type="EMBL" id="SCB34544.1"/>
    </source>
</evidence>
<dbReference type="OrthoDB" id="8480759at2"/>
<organism evidence="1 2">
    <name type="scientific">Rhizobium hainanense</name>
    <dbReference type="NCBI Taxonomy" id="52131"/>
    <lineage>
        <taxon>Bacteria</taxon>
        <taxon>Pseudomonadati</taxon>
        <taxon>Pseudomonadota</taxon>
        <taxon>Alphaproteobacteria</taxon>
        <taxon>Hyphomicrobiales</taxon>
        <taxon>Rhizobiaceae</taxon>
        <taxon>Rhizobium/Agrobacterium group</taxon>
        <taxon>Rhizobium</taxon>
    </lineage>
</organism>